<protein>
    <recommendedName>
        <fullName evidence="10">Glycerol-3-phosphate acyltransferase</fullName>
    </recommendedName>
    <alternativeName>
        <fullName evidence="10">Acyl-PO4 G3P acyltransferase</fullName>
    </alternativeName>
    <alternativeName>
        <fullName evidence="10">Acyl-phosphate--glycerol-3-phosphate acyltransferase</fullName>
    </alternativeName>
    <alternativeName>
        <fullName evidence="10">G3P acyltransferase</fullName>
        <shortName evidence="10">GPAT</shortName>
        <ecNumber evidence="10">2.3.1.275</ecNumber>
    </alternativeName>
    <alternativeName>
        <fullName evidence="10">Lysophosphatidic acid synthase</fullName>
        <shortName evidence="10">LPA synthase</shortName>
    </alternativeName>
</protein>
<dbReference type="EMBL" id="CP023004">
    <property type="protein sequence ID" value="AWI08280.1"/>
    <property type="molecule type" value="Genomic_DNA"/>
</dbReference>
<dbReference type="InterPro" id="IPR003811">
    <property type="entry name" value="G3P_acylTferase_PlsY"/>
</dbReference>
<evidence type="ECO:0000256" key="9">
    <source>
        <dbReference type="ARBA" id="ARBA00023264"/>
    </source>
</evidence>
<proteinExistence type="inferred from homology"/>
<dbReference type="SMART" id="SM01207">
    <property type="entry name" value="G3P_acyltransf"/>
    <property type="match status" value="1"/>
</dbReference>
<dbReference type="GO" id="GO:0005886">
    <property type="term" value="C:plasma membrane"/>
    <property type="evidence" value="ECO:0007669"/>
    <property type="project" value="UniProtKB-SubCell"/>
</dbReference>
<evidence type="ECO:0000256" key="2">
    <source>
        <dbReference type="ARBA" id="ARBA00022516"/>
    </source>
</evidence>
<name>A0A2U8E0C1_9BACT</name>
<evidence type="ECO:0000256" key="4">
    <source>
        <dbReference type="ARBA" id="ARBA00022692"/>
    </source>
</evidence>
<reference evidence="11 12" key="1">
    <citation type="journal article" date="2018" name="Syst. Appl. Microbiol.">
        <title>Ereboglobus luteus gen. nov. sp. nov. from cockroach guts, and new insights into the oxygen relationship of the genera Opitutus and Didymococcus (Verrucomicrobia: Opitutaceae).</title>
        <authorList>
            <person name="Tegtmeier D."/>
            <person name="Belitz A."/>
            <person name="Radek R."/>
            <person name="Heimerl T."/>
            <person name="Brune A."/>
        </authorList>
    </citation>
    <scope>NUCLEOTIDE SEQUENCE [LARGE SCALE GENOMIC DNA]</scope>
    <source>
        <strain evidence="11 12">Ho45</strain>
    </source>
</reference>
<dbReference type="PANTHER" id="PTHR30309">
    <property type="entry name" value="INNER MEMBRANE PROTEIN YGIH"/>
    <property type="match status" value="1"/>
</dbReference>
<dbReference type="GO" id="GO:0043772">
    <property type="term" value="F:acyl-phosphate glycerol-3-phosphate acyltransferase activity"/>
    <property type="evidence" value="ECO:0007669"/>
    <property type="project" value="UniProtKB-UniRule"/>
</dbReference>
<keyword evidence="6 10" id="KW-0443">Lipid metabolism</keyword>
<dbReference type="HAMAP" id="MF_01043">
    <property type="entry name" value="PlsY"/>
    <property type="match status" value="1"/>
</dbReference>
<keyword evidence="12" id="KW-1185">Reference proteome</keyword>
<feature type="transmembrane region" description="Helical" evidence="10">
    <location>
        <begin position="186"/>
        <end position="207"/>
    </location>
</feature>
<feature type="transmembrane region" description="Helical" evidence="10">
    <location>
        <begin position="96"/>
        <end position="117"/>
    </location>
</feature>
<keyword evidence="4 10" id="KW-0812">Transmembrane</keyword>
<dbReference type="Pfam" id="PF02660">
    <property type="entry name" value="G3P_acyltransf"/>
    <property type="match status" value="1"/>
</dbReference>
<evidence type="ECO:0000313" key="12">
    <source>
        <dbReference type="Proteomes" id="UP000244896"/>
    </source>
</evidence>
<comment type="catalytic activity">
    <reaction evidence="10">
        <text>an acyl phosphate + sn-glycerol 3-phosphate = a 1-acyl-sn-glycero-3-phosphate + phosphate</text>
        <dbReference type="Rhea" id="RHEA:34075"/>
        <dbReference type="ChEBI" id="CHEBI:43474"/>
        <dbReference type="ChEBI" id="CHEBI:57597"/>
        <dbReference type="ChEBI" id="CHEBI:57970"/>
        <dbReference type="ChEBI" id="CHEBI:59918"/>
        <dbReference type="EC" id="2.3.1.275"/>
    </reaction>
</comment>
<accession>A0A2U8E0C1</accession>
<dbReference type="Proteomes" id="UP000244896">
    <property type="component" value="Chromosome"/>
</dbReference>
<feature type="transmembrane region" description="Helical" evidence="10">
    <location>
        <begin position="157"/>
        <end position="180"/>
    </location>
</feature>
<feature type="transmembrane region" description="Helical" evidence="10">
    <location>
        <begin position="123"/>
        <end position="145"/>
    </location>
</feature>
<evidence type="ECO:0000256" key="7">
    <source>
        <dbReference type="ARBA" id="ARBA00023136"/>
    </source>
</evidence>
<comment type="similarity">
    <text evidence="10">Belongs to the PlsY family.</text>
</comment>
<keyword evidence="2 10" id="KW-0444">Lipid biosynthesis</keyword>
<evidence type="ECO:0000256" key="6">
    <source>
        <dbReference type="ARBA" id="ARBA00023098"/>
    </source>
</evidence>
<comment type="subcellular location">
    <subcellularLocation>
        <location evidence="10">Cell membrane</location>
        <topology evidence="10">Multi-pass membrane protein</topology>
    </subcellularLocation>
</comment>
<evidence type="ECO:0000256" key="5">
    <source>
        <dbReference type="ARBA" id="ARBA00022989"/>
    </source>
</evidence>
<dbReference type="AlphaFoldDB" id="A0A2U8E0C1"/>
<dbReference type="GO" id="GO:0008654">
    <property type="term" value="P:phospholipid biosynthetic process"/>
    <property type="evidence" value="ECO:0007669"/>
    <property type="project" value="UniProtKB-UniRule"/>
</dbReference>
<keyword evidence="9 10" id="KW-1208">Phospholipid metabolism</keyword>
<dbReference type="EC" id="2.3.1.275" evidence="10"/>
<keyword evidence="5 10" id="KW-1133">Transmembrane helix</keyword>
<evidence type="ECO:0000256" key="8">
    <source>
        <dbReference type="ARBA" id="ARBA00023209"/>
    </source>
</evidence>
<comment type="subunit">
    <text evidence="10">Probably interacts with PlsX.</text>
</comment>
<evidence type="ECO:0000256" key="3">
    <source>
        <dbReference type="ARBA" id="ARBA00022679"/>
    </source>
</evidence>
<keyword evidence="3 10" id="KW-0808">Transferase</keyword>
<dbReference type="KEGG" id="elut:CKA38_02480"/>
<keyword evidence="1 10" id="KW-1003">Cell membrane</keyword>
<evidence type="ECO:0000313" key="11">
    <source>
        <dbReference type="EMBL" id="AWI08280.1"/>
    </source>
</evidence>
<feature type="transmembrane region" description="Helical" evidence="10">
    <location>
        <begin position="214"/>
        <end position="235"/>
    </location>
</feature>
<keyword evidence="7 10" id="KW-0472">Membrane</keyword>
<dbReference type="UniPathway" id="UPA00085"/>
<comment type="pathway">
    <text evidence="10">Lipid metabolism; phospholipid metabolism.</text>
</comment>
<evidence type="ECO:0000256" key="1">
    <source>
        <dbReference type="ARBA" id="ARBA00022475"/>
    </source>
</evidence>
<keyword evidence="8 10" id="KW-0594">Phospholipid biosynthesis</keyword>
<organism evidence="11 12">
    <name type="scientific">Ereboglobus luteus</name>
    <dbReference type="NCBI Taxonomy" id="1796921"/>
    <lineage>
        <taxon>Bacteria</taxon>
        <taxon>Pseudomonadati</taxon>
        <taxon>Verrucomicrobiota</taxon>
        <taxon>Opitutia</taxon>
        <taxon>Opitutales</taxon>
        <taxon>Opitutaceae</taxon>
        <taxon>Ereboglobus</taxon>
    </lineage>
</organism>
<feature type="transmembrane region" description="Helical" evidence="10">
    <location>
        <begin position="47"/>
        <end position="66"/>
    </location>
</feature>
<sequence length="239" mass="25834">MDNSQRQINLPDGMARMCVLASRAFRALIFLHTENILTAVMPAWSNIAFIVAAYLIGGLSPGYWLARKRGGVDIREIGSGATGATNAGRVLGKRGFYTVVLIDILKGFLVALAASYFMADSPPAWRCAAAYAVVAGHIWPVWLGFRGGKGVATFYGAWCPLAGGQGFIPAAICIVLALALKPVFRRSFSVSWLVTHALFPVIAWWLWRDPASTLICAAMILTLWISHRANILAVLGKKA</sequence>
<gene>
    <name evidence="10" type="primary">plsY</name>
    <name evidence="11" type="ORF">CKA38_02480</name>
</gene>
<comment type="function">
    <text evidence="10">Catalyzes the transfer of an acyl group from acyl-phosphate (acyl-PO(4)) to glycerol-3-phosphate (G3P) to form lysophosphatidic acid (LPA). This enzyme utilizes acyl-phosphate as fatty acyl donor, but not acyl-CoA or acyl-ACP.</text>
</comment>
<evidence type="ECO:0000256" key="10">
    <source>
        <dbReference type="HAMAP-Rule" id="MF_01043"/>
    </source>
</evidence>
<dbReference type="PANTHER" id="PTHR30309:SF0">
    <property type="entry name" value="GLYCEROL-3-PHOSPHATE ACYLTRANSFERASE-RELATED"/>
    <property type="match status" value="1"/>
</dbReference>